<comment type="subcellular location">
    <subcellularLocation>
        <location evidence="1">Cell membrane</location>
    </subcellularLocation>
</comment>
<feature type="compositionally biased region" description="Polar residues" evidence="8">
    <location>
        <begin position="13"/>
        <end position="22"/>
    </location>
</feature>
<keyword evidence="4" id="KW-0547">Nucleotide-binding</keyword>
<feature type="region of interest" description="Disordered" evidence="8">
    <location>
        <begin position="1"/>
        <end position="31"/>
    </location>
</feature>
<sequence>MQKLRNLGRCLRRSQQPPTSKAQEPLHSSAGVTESEAQILAREDAKVEILITAFERQDALVSHIASTSDTKASLLLVLTGVVTASSFFEGSIEWTGHIQAGGIVGLVAVALALTTAVLSITAIWPRTANVVYLDELVKYAETSESSVDEFKHYQLTLMRESVLNRLNQQRKRSGRLKWAFYAASAMLLATALSVGLGVSPGSGNSSGGRSFMSVES</sequence>
<keyword evidence="12" id="KW-1185">Reference proteome</keyword>
<evidence type="ECO:0000256" key="2">
    <source>
        <dbReference type="ARBA" id="ARBA00022475"/>
    </source>
</evidence>
<evidence type="ECO:0000256" key="4">
    <source>
        <dbReference type="ARBA" id="ARBA00022741"/>
    </source>
</evidence>
<evidence type="ECO:0000256" key="5">
    <source>
        <dbReference type="ARBA" id="ARBA00022989"/>
    </source>
</evidence>
<feature type="transmembrane region" description="Helical" evidence="9">
    <location>
        <begin position="178"/>
        <end position="198"/>
    </location>
</feature>
<evidence type="ECO:0000259" key="10">
    <source>
        <dbReference type="Pfam" id="PF18967"/>
    </source>
</evidence>
<dbReference type="InterPro" id="IPR043760">
    <property type="entry name" value="PycTM_dom"/>
</dbReference>
<dbReference type="EMBL" id="JAATJL010000001">
    <property type="protein sequence ID" value="NJC23629.1"/>
    <property type="molecule type" value="Genomic_DNA"/>
</dbReference>
<evidence type="ECO:0000256" key="3">
    <source>
        <dbReference type="ARBA" id="ARBA00022692"/>
    </source>
</evidence>
<proteinExistence type="predicted"/>
<keyword evidence="3 9" id="KW-0812">Transmembrane</keyword>
<evidence type="ECO:0000256" key="9">
    <source>
        <dbReference type="SAM" id="Phobius"/>
    </source>
</evidence>
<gene>
    <name evidence="11" type="ORF">BJ994_002705</name>
</gene>
<keyword evidence="2" id="KW-1003">Cell membrane</keyword>
<name>A0A846RRD9_9MICC</name>
<reference evidence="11 12" key="1">
    <citation type="submission" date="2020-03" db="EMBL/GenBank/DDBJ databases">
        <title>Sequencing the genomes of 1000 actinobacteria strains.</title>
        <authorList>
            <person name="Klenk H.-P."/>
        </authorList>
    </citation>
    <scope>NUCLEOTIDE SEQUENCE [LARGE SCALE GENOMIC DNA]</scope>
    <source>
        <strain evidence="11 12">DSM 16403</strain>
    </source>
</reference>
<dbReference type="Proteomes" id="UP000547458">
    <property type="component" value="Unassembled WGS sequence"/>
</dbReference>
<evidence type="ECO:0000256" key="7">
    <source>
        <dbReference type="ARBA" id="ARBA00023136"/>
    </source>
</evidence>
<accession>A0A846RRD9</accession>
<comment type="caution">
    <text evidence="11">The sequence shown here is derived from an EMBL/GenBank/DDBJ whole genome shotgun (WGS) entry which is preliminary data.</text>
</comment>
<evidence type="ECO:0000256" key="1">
    <source>
        <dbReference type="ARBA" id="ARBA00004236"/>
    </source>
</evidence>
<evidence type="ECO:0000313" key="12">
    <source>
        <dbReference type="Proteomes" id="UP000547458"/>
    </source>
</evidence>
<evidence type="ECO:0000256" key="8">
    <source>
        <dbReference type="SAM" id="MobiDB-lite"/>
    </source>
</evidence>
<keyword evidence="7 9" id="KW-0472">Membrane</keyword>
<keyword evidence="6" id="KW-0051">Antiviral defense</keyword>
<organism evidence="11 12">
    <name type="scientific">Arthrobacter pigmenti</name>
    <dbReference type="NCBI Taxonomy" id="271432"/>
    <lineage>
        <taxon>Bacteria</taxon>
        <taxon>Bacillati</taxon>
        <taxon>Actinomycetota</taxon>
        <taxon>Actinomycetes</taxon>
        <taxon>Micrococcales</taxon>
        <taxon>Micrococcaceae</taxon>
        <taxon>Arthrobacter</taxon>
    </lineage>
</organism>
<evidence type="ECO:0000256" key="6">
    <source>
        <dbReference type="ARBA" id="ARBA00023118"/>
    </source>
</evidence>
<dbReference type="Pfam" id="PF18967">
    <property type="entry name" value="PycTM"/>
    <property type="match status" value="1"/>
</dbReference>
<evidence type="ECO:0000313" key="11">
    <source>
        <dbReference type="EMBL" id="NJC23629.1"/>
    </source>
</evidence>
<feature type="domain" description="Pycsar effector protein" evidence="10">
    <location>
        <begin position="62"/>
        <end position="187"/>
    </location>
</feature>
<protein>
    <recommendedName>
        <fullName evidence="10">Pycsar effector protein domain-containing protein</fullName>
    </recommendedName>
</protein>
<keyword evidence="5 9" id="KW-1133">Transmembrane helix</keyword>
<dbReference type="AlphaFoldDB" id="A0A846RRD9"/>
<feature type="transmembrane region" description="Helical" evidence="9">
    <location>
        <begin position="100"/>
        <end position="124"/>
    </location>
</feature>
<feature type="transmembrane region" description="Helical" evidence="9">
    <location>
        <begin position="72"/>
        <end position="88"/>
    </location>
</feature>